<evidence type="ECO:0000313" key="1">
    <source>
        <dbReference type="EMBL" id="WVZ24331.1"/>
    </source>
</evidence>
<dbReference type="EMBL" id="CP144700">
    <property type="protein sequence ID" value="WVZ24331.1"/>
    <property type="molecule type" value="Genomic_DNA"/>
</dbReference>
<keyword evidence="2" id="KW-1185">Reference proteome</keyword>
<gene>
    <name evidence="1" type="ORF">V8G54_002875</name>
</gene>
<sequence length="154" mass="17650">HFGSDVLRTGTINSFYALKKKLILALHIRRSLFLCLHGNHNITSRSRHDNSSVRTNTILLRIGCFHLEGDIGIGLIRQLKRTRDLLLQFKGELEFERFDVEELPTAHVGDGSTEPRRREIRIPITHTHTGKRFCSPFSIFFVVEKVAVSKCVQT</sequence>
<evidence type="ECO:0000313" key="2">
    <source>
        <dbReference type="Proteomes" id="UP001374535"/>
    </source>
</evidence>
<dbReference type="AlphaFoldDB" id="A0AAQ3SD32"/>
<dbReference type="Proteomes" id="UP001374535">
    <property type="component" value="Chromosome 1"/>
</dbReference>
<protein>
    <submittedName>
        <fullName evidence="1">Uncharacterized protein</fullName>
    </submittedName>
</protein>
<name>A0AAQ3SD32_VIGMU</name>
<organism evidence="1 2">
    <name type="scientific">Vigna mungo</name>
    <name type="common">Black gram</name>
    <name type="synonym">Phaseolus mungo</name>
    <dbReference type="NCBI Taxonomy" id="3915"/>
    <lineage>
        <taxon>Eukaryota</taxon>
        <taxon>Viridiplantae</taxon>
        <taxon>Streptophyta</taxon>
        <taxon>Embryophyta</taxon>
        <taxon>Tracheophyta</taxon>
        <taxon>Spermatophyta</taxon>
        <taxon>Magnoliopsida</taxon>
        <taxon>eudicotyledons</taxon>
        <taxon>Gunneridae</taxon>
        <taxon>Pentapetalae</taxon>
        <taxon>rosids</taxon>
        <taxon>fabids</taxon>
        <taxon>Fabales</taxon>
        <taxon>Fabaceae</taxon>
        <taxon>Papilionoideae</taxon>
        <taxon>50 kb inversion clade</taxon>
        <taxon>NPAAA clade</taxon>
        <taxon>indigoferoid/millettioid clade</taxon>
        <taxon>Phaseoleae</taxon>
        <taxon>Vigna</taxon>
    </lineage>
</organism>
<feature type="non-terminal residue" evidence="1">
    <location>
        <position position="1"/>
    </location>
</feature>
<proteinExistence type="predicted"/>
<accession>A0AAQ3SD32</accession>
<reference evidence="1 2" key="1">
    <citation type="journal article" date="2023" name="Life. Sci Alliance">
        <title>Evolutionary insights into 3D genome organization and epigenetic landscape of Vigna mungo.</title>
        <authorList>
            <person name="Junaid A."/>
            <person name="Singh B."/>
            <person name="Bhatia S."/>
        </authorList>
    </citation>
    <scope>NUCLEOTIDE SEQUENCE [LARGE SCALE GENOMIC DNA]</scope>
    <source>
        <strain evidence="1">Urdbean</strain>
    </source>
</reference>